<comment type="caution">
    <text evidence="2">The sequence shown here is derived from an EMBL/GenBank/DDBJ whole genome shotgun (WGS) entry which is preliminary data.</text>
</comment>
<dbReference type="EMBL" id="VOEJ01000001">
    <property type="protein sequence ID" value="TWR31664.1"/>
    <property type="molecule type" value="Genomic_DNA"/>
</dbReference>
<evidence type="ECO:0000313" key="2">
    <source>
        <dbReference type="EMBL" id="TWR31664.1"/>
    </source>
</evidence>
<protein>
    <submittedName>
        <fullName evidence="2">NAD(P)-dependent oxidoreductase</fullName>
    </submittedName>
</protein>
<keyword evidence="3" id="KW-1185">Reference proteome</keyword>
<dbReference type="GO" id="GO:0016646">
    <property type="term" value="F:oxidoreductase activity, acting on the CH-NH group of donors, NAD or NADP as acceptor"/>
    <property type="evidence" value="ECO:0007669"/>
    <property type="project" value="TreeGrafter"/>
</dbReference>
<dbReference type="CDD" id="cd05244">
    <property type="entry name" value="BVR-B_like_SDR_a"/>
    <property type="match status" value="1"/>
</dbReference>
<dbReference type="InterPro" id="IPR051606">
    <property type="entry name" value="Polyketide_Oxido-like"/>
</dbReference>
<dbReference type="Gene3D" id="3.40.50.720">
    <property type="entry name" value="NAD(P)-binding Rossmann-like Domain"/>
    <property type="match status" value="1"/>
</dbReference>
<dbReference type="PANTHER" id="PTHR43355:SF2">
    <property type="entry name" value="FLAVIN REDUCTASE (NADPH)"/>
    <property type="match status" value="1"/>
</dbReference>
<dbReference type="InterPro" id="IPR016040">
    <property type="entry name" value="NAD(P)-bd_dom"/>
</dbReference>
<dbReference type="InterPro" id="IPR036291">
    <property type="entry name" value="NAD(P)-bd_dom_sf"/>
</dbReference>
<organism evidence="2 3">
    <name type="scientific">Mucilaginibacter pallidiroseus</name>
    <dbReference type="NCBI Taxonomy" id="2599295"/>
    <lineage>
        <taxon>Bacteria</taxon>
        <taxon>Pseudomonadati</taxon>
        <taxon>Bacteroidota</taxon>
        <taxon>Sphingobacteriia</taxon>
        <taxon>Sphingobacteriales</taxon>
        <taxon>Sphingobacteriaceae</taxon>
        <taxon>Mucilaginibacter</taxon>
    </lineage>
</organism>
<dbReference type="AlphaFoldDB" id="A0A563UJV7"/>
<dbReference type="OrthoDB" id="9785372at2"/>
<feature type="domain" description="NAD(P)-binding" evidence="1">
    <location>
        <begin position="7"/>
        <end position="198"/>
    </location>
</feature>
<dbReference type="PANTHER" id="PTHR43355">
    <property type="entry name" value="FLAVIN REDUCTASE (NADPH)"/>
    <property type="match status" value="1"/>
</dbReference>
<dbReference type="Pfam" id="PF13460">
    <property type="entry name" value="NAD_binding_10"/>
    <property type="match status" value="1"/>
</dbReference>
<reference evidence="2 3" key="1">
    <citation type="submission" date="2019-07" db="EMBL/GenBank/DDBJ databases">
        <authorList>
            <person name="Kim J."/>
        </authorList>
    </citation>
    <scope>NUCLEOTIDE SEQUENCE [LARGE SCALE GENOMIC DNA]</scope>
    <source>
        <strain evidence="3">dk17</strain>
    </source>
</reference>
<accession>A0A563UJV7</accession>
<gene>
    <name evidence="2" type="ORF">FPZ43_04115</name>
</gene>
<dbReference type="Proteomes" id="UP000320042">
    <property type="component" value="Unassembled WGS sequence"/>
</dbReference>
<dbReference type="SUPFAM" id="SSF51735">
    <property type="entry name" value="NAD(P)-binding Rossmann-fold domains"/>
    <property type="match status" value="1"/>
</dbReference>
<proteinExistence type="predicted"/>
<evidence type="ECO:0000313" key="3">
    <source>
        <dbReference type="Proteomes" id="UP000320042"/>
    </source>
</evidence>
<evidence type="ECO:0000259" key="1">
    <source>
        <dbReference type="Pfam" id="PF13460"/>
    </source>
</evidence>
<sequence length="213" mass="22789">MKIAIIGATGFVGTALVAEAVTRGYEITAIARDSGKIEKAAGVTPVSADVYNVDALASALSGHDAVVSSFNPGWADPDLYNNFLKGSKDIQEAVKKAGVKRFLSVGGAGSLFIADGVQLVDTPEFPADWKTGATAARDYLTYLRDENELDWTFISPAINLHPGAKTGNFRLGTENPVFDENEKNEITVADLAVAILNELENNQFVKTRFTLGY</sequence>
<dbReference type="RefSeq" id="WP_146380562.1">
    <property type="nucleotide sequence ID" value="NZ_VOEJ01000001.1"/>
</dbReference>
<name>A0A563UJV7_9SPHI</name>